<evidence type="ECO:0000259" key="2">
    <source>
        <dbReference type="Pfam" id="PF01648"/>
    </source>
</evidence>
<organism evidence="3 4">
    <name type="scientific">Undibacterium arcticum</name>
    <dbReference type="NCBI Taxonomy" id="1762892"/>
    <lineage>
        <taxon>Bacteria</taxon>
        <taxon>Pseudomonadati</taxon>
        <taxon>Pseudomonadota</taxon>
        <taxon>Betaproteobacteria</taxon>
        <taxon>Burkholderiales</taxon>
        <taxon>Oxalobacteraceae</taxon>
        <taxon>Undibacterium</taxon>
    </lineage>
</organism>
<dbReference type="InterPro" id="IPR008278">
    <property type="entry name" value="4-PPantetheinyl_Trfase_dom"/>
</dbReference>
<proteinExistence type="predicted"/>
<keyword evidence="1 3" id="KW-0808">Transferase</keyword>
<evidence type="ECO:0000313" key="4">
    <source>
        <dbReference type="Proteomes" id="UP001595530"/>
    </source>
</evidence>
<sequence length="205" mass="21470">MPASSWLDQRVERRTVHPWSGALPVPSDGLIVIGIATAGNTIRDLARQQIRLALQQLLGELLGLPPDGIALKSETGQAPRIALGANAAACNVGLSISHEAGLSLAAVNLHGAVGVDLMQVQEVPDWEMVARDYLGAAVADALAGTSPERRAQAFVRAWTAREAGLKCQGLPLTEWTPPPPCQTGPCRSFELALPQGLIGTLAIPA</sequence>
<keyword evidence="4" id="KW-1185">Reference proteome</keyword>
<accession>A0ABV7F3X3</accession>
<evidence type="ECO:0000313" key="3">
    <source>
        <dbReference type="EMBL" id="MFC3108793.1"/>
    </source>
</evidence>
<feature type="domain" description="4'-phosphopantetheinyl transferase" evidence="2">
    <location>
        <begin position="112"/>
        <end position="178"/>
    </location>
</feature>
<protein>
    <submittedName>
        <fullName evidence="3">4'-phosphopantetheinyl transferase family protein</fullName>
    </submittedName>
</protein>
<dbReference type="SUPFAM" id="SSF56214">
    <property type="entry name" value="4'-phosphopantetheinyl transferase"/>
    <property type="match status" value="1"/>
</dbReference>
<dbReference type="InterPro" id="IPR037143">
    <property type="entry name" value="4-PPantetheinyl_Trfase_dom_sf"/>
</dbReference>
<name>A0ABV7F3X3_9BURK</name>
<dbReference type="RefSeq" id="WP_390324763.1">
    <property type="nucleotide sequence ID" value="NZ_JBHRTP010000038.1"/>
</dbReference>
<dbReference type="Gene3D" id="3.90.470.20">
    <property type="entry name" value="4'-phosphopantetheinyl transferase domain"/>
    <property type="match status" value="1"/>
</dbReference>
<dbReference type="Proteomes" id="UP001595530">
    <property type="component" value="Unassembled WGS sequence"/>
</dbReference>
<gene>
    <name evidence="3" type="ORF">ACFOFO_12610</name>
</gene>
<dbReference type="GO" id="GO:0016740">
    <property type="term" value="F:transferase activity"/>
    <property type="evidence" value="ECO:0007669"/>
    <property type="project" value="UniProtKB-KW"/>
</dbReference>
<comment type="caution">
    <text evidence="3">The sequence shown here is derived from an EMBL/GenBank/DDBJ whole genome shotgun (WGS) entry which is preliminary data.</text>
</comment>
<dbReference type="EMBL" id="JBHRTP010000038">
    <property type="protein sequence ID" value="MFC3108793.1"/>
    <property type="molecule type" value="Genomic_DNA"/>
</dbReference>
<evidence type="ECO:0000256" key="1">
    <source>
        <dbReference type="ARBA" id="ARBA00022679"/>
    </source>
</evidence>
<reference evidence="4" key="1">
    <citation type="journal article" date="2019" name="Int. J. Syst. Evol. Microbiol.">
        <title>The Global Catalogue of Microorganisms (GCM) 10K type strain sequencing project: providing services to taxonomists for standard genome sequencing and annotation.</title>
        <authorList>
            <consortium name="The Broad Institute Genomics Platform"/>
            <consortium name="The Broad Institute Genome Sequencing Center for Infectious Disease"/>
            <person name="Wu L."/>
            <person name="Ma J."/>
        </authorList>
    </citation>
    <scope>NUCLEOTIDE SEQUENCE [LARGE SCALE GENOMIC DNA]</scope>
    <source>
        <strain evidence="4">KCTC 42986</strain>
    </source>
</reference>
<dbReference type="Pfam" id="PF01648">
    <property type="entry name" value="ACPS"/>
    <property type="match status" value="1"/>
</dbReference>